<accession>A0A397TBV6</accession>
<dbReference type="AlphaFoldDB" id="A0A397TBV6"/>
<keyword evidence="2" id="KW-1185">Reference proteome</keyword>
<protein>
    <submittedName>
        <fullName evidence="1">Uncharacterized protein</fullName>
    </submittedName>
</protein>
<dbReference type="OrthoDB" id="2426352at2759"/>
<evidence type="ECO:0000313" key="2">
    <source>
        <dbReference type="Proteomes" id="UP000265703"/>
    </source>
</evidence>
<dbReference type="Proteomes" id="UP000265703">
    <property type="component" value="Unassembled WGS sequence"/>
</dbReference>
<comment type="caution">
    <text evidence="1">The sequence shown here is derived from an EMBL/GenBank/DDBJ whole genome shotgun (WGS) entry which is preliminary data.</text>
</comment>
<dbReference type="EMBL" id="QKYT01000073">
    <property type="protein sequence ID" value="RIA94829.1"/>
    <property type="molecule type" value="Genomic_DNA"/>
</dbReference>
<evidence type="ECO:0000313" key="1">
    <source>
        <dbReference type="EMBL" id="RIA94829.1"/>
    </source>
</evidence>
<name>A0A397TBV6_9GLOM</name>
<gene>
    <name evidence="1" type="ORF">C1645_817534</name>
</gene>
<sequence length="330" mass="37454">MKVKYFKLSSSKYLAKIWGIINDLNTKNNTLEIKNIFSKLTTKINTKITNELFVCLSEVNSSFTVKLSKNNNKLIAEIAKINLRNASYASKVQKILSMINNVTTRLNNIEAYCNNFGNISSEFTLMKTSIEALQNKIIQYYTIIQRLYHSSNSESSSSQLADSALEENRSHFKRVFNSNKKVGNIIDYAFETVRHEICELIGKKIGKGIVKSFYYSEGDPKFNTIMSIMRCVNDKKITNNLNNNNASSVNNNASNVNNNMSSINNNVSSAYNNVEYSSEKKPPYYGLETELPPNKTAIIDDNNNNNNNNIPKEKPVEDYDVSELVSRFLD</sequence>
<organism evidence="1 2">
    <name type="scientific">Glomus cerebriforme</name>
    <dbReference type="NCBI Taxonomy" id="658196"/>
    <lineage>
        <taxon>Eukaryota</taxon>
        <taxon>Fungi</taxon>
        <taxon>Fungi incertae sedis</taxon>
        <taxon>Mucoromycota</taxon>
        <taxon>Glomeromycotina</taxon>
        <taxon>Glomeromycetes</taxon>
        <taxon>Glomerales</taxon>
        <taxon>Glomeraceae</taxon>
        <taxon>Glomus</taxon>
    </lineage>
</organism>
<reference evidence="1 2" key="1">
    <citation type="submission" date="2018-06" db="EMBL/GenBank/DDBJ databases">
        <title>Comparative genomics reveals the genomic features of Rhizophagus irregularis, R. cerebriforme, R. diaphanum and Gigaspora rosea, and their symbiotic lifestyle signature.</title>
        <authorList>
            <person name="Morin E."/>
            <person name="San Clemente H."/>
            <person name="Chen E.C.H."/>
            <person name="De La Providencia I."/>
            <person name="Hainaut M."/>
            <person name="Kuo A."/>
            <person name="Kohler A."/>
            <person name="Murat C."/>
            <person name="Tang N."/>
            <person name="Roy S."/>
            <person name="Loubradou J."/>
            <person name="Henrissat B."/>
            <person name="Grigoriev I.V."/>
            <person name="Corradi N."/>
            <person name="Roux C."/>
            <person name="Martin F.M."/>
        </authorList>
    </citation>
    <scope>NUCLEOTIDE SEQUENCE [LARGE SCALE GENOMIC DNA]</scope>
    <source>
        <strain evidence="1 2">DAOM 227022</strain>
    </source>
</reference>
<proteinExistence type="predicted"/>